<dbReference type="PANTHER" id="PTHR22911">
    <property type="entry name" value="ACYL-MALONYL CONDENSING ENZYME-RELATED"/>
    <property type="match status" value="1"/>
</dbReference>
<proteinExistence type="inferred from homology"/>
<evidence type="ECO:0000313" key="5">
    <source>
        <dbReference type="Proteomes" id="UP001524478"/>
    </source>
</evidence>
<dbReference type="EMBL" id="JANGAC010000004">
    <property type="protein sequence ID" value="MCQ4922775.1"/>
    <property type="molecule type" value="Genomic_DNA"/>
</dbReference>
<comment type="similarity">
    <text evidence="1">Belongs to the EamA transporter family.</text>
</comment>
<reference evidence="4 5" key="1">
    <citation type="submission" date="2022-06" db="EMBL/GenBank/DDBJ databases">
        <title>Isolation of gut microbiota from human fecal samples.</title>
        <authorList>
            <person name="Pamer E.G."/>
            <person name="Barat B."/>
            <person name="Waligurski E."/>
            <person name="Medina S."/>
            <person name="Paddock L."/>
            <person name="Mostad J."/>
        </authorList>
    </citation>
    <scope>NUCLEOTIDE SEQUENCE [LARGE SCALE GENOMIC DNA]</scope>
    <source>
        <strain evidence="4 5">DFI.7.95</strain>
    </source>
</reference>
<organism evidence="4 5">
    <name type="scientific">Tissierella carlieri</name>
    <dbReference type="NCBI Taxonomy" id="689904"/>
    <lineage>
        <taxon>Bacteria</taxon>
        <taxon>Bacillati</taxon>
        <taxon>Bacillota</taxon>
        <taxon>Tissierellia</taxon>
        <taxon>Tissierellales</taxon>
        <taxon>Tissierellaceae</taxon>
        <taxon>Tissierella</taxon>
    </lineage>
</organism>
<dbReference type="RefSeq" id="WP_256310916.1">
    <property type="nucleotide sequence ID" value="NZ_JANGAC010000004.1"/>
</dbReference>
<feature type="transmembrane region" description="Helical" evidence="2">
    <location>
        <begin position="280"/>
        <end position="298"/>
    </location>
</feature>
<feature type="domain" description="EamA" evidence="3">
    <location>
        <begin position="159"/>
        <end position="297"/>
    </location>
</feature>
<feature type="domain" description="EamA" evidence="3">
    <location>
        <begin position="7"/>
        <end position="142"/>
    </location>
</feature>
<feature type="transmembrane region" description="Helical" evidence="2">
    <location>
        <begin position="70"/>
        <end position="89"/>
    </location>
</feature>
<feature type="transmembrane region" description="Helical" evidence="2">
    <location>
        <begin position="39"/>
        <end position="58"/>
    </location>
</feature>
<feature type="transmembrane region" description="Helical" evidence="2">
    <location>
        <begin position="125"/>
        <end position="143"/>
    </location>
</feature>
<gene>
    <name evidence="4" type="ORF">NE686_06755</name>
</gene>
<feature type="transmembrane region" description="Helical" evidence="2">
    <location>
        <begin position="6"/>
        <end position="27"/>
    </location>
</feature>
<feature type="transmembrane region" description="Helical" evidence="2">
    <location>
        <begin position="101"/>
        <end position="119"/>
    </location>
</feature>
<keyword evidence="5" id="KW-1185">Reference proteome</keyword>
<dbReference type="Pfam" id="PF00892">
    <property type="entry name" value="EamA"/>
    <property type="match status" value="2"/>
</dbReference>
<evidence type="ECO:0000256" key="1">
    <source>
        <dbReference type="ARBA" id="ARBA00007362"/>
    </source>
</evidence>
<accession>A0ABT1S8H6</accession>
<keyword evidence="2" id="KW-0472">Membrane</keyword>
<keyword evidence="2" id="KW-1133">Transmembrane helix</keyword>
<dbReference type="InterPro" id="IPR037185">
    <property type="entry name" value="EmrE-like"/>
</dbReference>
<feature type="transmembrane region" description="Helical" evidence="2">
    <location>
        <begin position="188"/>
        <end position="209"/>
    </location>
</feature>
<keyword evidence="2" id="KW-0812">Transmembrane</keyword>
<feature type="transmembrane region" description="Helical" evidence="2">
    <location>
        <begin position="163"/>
        <end position="182"/>
    </location>
</feature>
<dbReference type="Proteomes" id="UP001524478">
    <property type="component" value="Unassembled WGS sequence"/>
</dbReference>
<evidence type="ECO:0000256" key="2">
    <source>
        <dbReference type="SAM" id="Phobius"/>
    </source>
</evidence>
<dbReference type="SUPFAM" id="SSF103481">
    <property type="entry name" value="Multidrug resistance efflux transporter EmrE"/>
    <property type="match status" value="2"/>
</dbReference>
<dbReference type="Gene3D" id="1.10.3730.20">
    <property type="match status" value="1"/>
</dbReference>
<dbReference type="InterPro" id="IPR000620">
    <property type="entry name" value="EamA_dom"/>
</dbReference>
<name>A0ABT1S8H6_9FIRM</name>
<feature type="transmembrane region" description="Helical" evidence="2">
    <location>
        <begin position="224"/>
        <end position="247"/>
    </location>
</feature>
<protein>
    <submittedName>
        <fullName evidence="4">DMT family transporter</fullName>
    </submittedName>
</protein>
<sequence>MLKSNVGELAALATAFCWSLSATAFELSGKKVGSLSVNYIRLVTGFIFISVFTFFTRGYFLPIDATSKNWIFLSISGLIGFFIGDLFLFQSYLEVGSRVSMLIMATSPPIAALLGFIIFGEKLRLISILGMAITLLGIAIVILSKNPDEKKIKVTHSVKGLTYAFLGSLGQSVGLIFSKIGMGEYNPFAATQIRIIAGFISFTILFIYLKKWDDLKLALKDKKAMLGITIGSIFGPFVGVSLSLLSLQYTSAGISSTITSIVPVTIIPLSMLVFKEKIKLKEILGAITTVAGVAVLFLF</sequence>
<evidence type="ECO:0000313" key="4">
    <source>
        <dbReference type="EMBL" id="MCQ4922775.1"/>
    </source>
</evidence>
<feature type="transmembrane region" description="Helical" evidence="2">
    <location>
        <begin position="253"/>
        <end position="273"/>
    </location>
</feature>
<comment type="caution">
    <text evidence="4">The sequence shown here is derived from an EMBL/GenBank/DDBJ whole genome shotgun (WGS) entry which is preliminary data.</text>
</comment>
<dbReference type="PANTHER" id="PTHR22911:SF137">
    <property type="entry name" value="SOLUTE CARRIER FAMILY 35 MEMBER G2-RELATED"/>
    <property type="match status" value="1"/>
</dbReference>
<evidence type="ECO:0000259" key="3">
    <source>
        <dbReference type="Pfam" id="PF00892"/>
    </source>
</evidence>